<evidence type="ECO:0000256" key="1">
    <source>
        <dbReference type="SAM" id="SignalP"/>
    </source>
</evidence>
<dbReference type="AlphaFoldDB" id="A1ZE39"/>
<evidence type="ECO:0000313" key="2">
    <source>
        <dbReference type="EMBL" id="EAY31347.1"/>
    </source>
</evidence>
<organism evidence="2 3">
    <name type="scientific">Microscilla marina ATCC 23134</name>
    <dbReference type="NCBI Taxonomy" id="313606"/>
    <lineage>
        <taxon>Bacteria</taxon>
        <taxon>Pseudomonadati</taxon>
        <taxon>Bacteroidota</taxon>
        <taxon>Cytophagia</taxon>
        <taxon>Cytophagales</taxon>
        <taxon>Microscillaceae</taxon>
        <taxon>Microscilla</taxon>
    </lineage>
</organism>
<comment type="caution">
    <text evidence="2">The sequence shown here is derived from an EMBL/GenBank/DDBJ whole genome shotgun (WGS) entry which is preliminary data.</text>
</comment>
<name>A1ZE39_MICM2</name>
<accession>A1ZE39</accession>
<feature type="chain" id="PRO_5002642108" evidence="1">
    <location>
        <begin position="17"/>
        <end position="37"/>
    </location>
</feature>
<keyword evidence="3" id="KW-1185">Reference proteome</keyword>
<protein>
    <submittedName>
        <fullName evidence="2">Uncharacterized protein</fullName>
    </submittedName>
</protein>
<dbReference type="Proteomes" id="UP000004095">
    <property type="component" value="Unassembled WGS sequence"/>
</dbReference>
<gene>
    <name evidence="2" type="ORF">M23134_04180</name>
</gene>
<feature type="signal peptide" evidence="1">
    <location>
        <begin position="1"/>
        <end position="16"/>
    </location>
</feature>
<evidence type="ECO:0000313" key="3">
    <source>
        <dbReference type="Proteomes" id="UP000004095"/>
    </source>
</evidence>
<reference evidence="2 3" key="1">
    <citation type="submission" date="2007-01" db="EMBL/GenBank/DDBJ databases">
        <authorList>
            <person name="Haygood M."/>
            <person name="Podell S."/>
            <person name="Anderson C."/>
            <person name="Hopkinson B."/>
            <person name="Roe K."/>
            <person name="Barbeau K."/>
            <person name="Gaasterland T."/>
            <person name="Ferriera S."/>
            <person name="Johnson J."/>
            <person name="Kravitz S."/>
            <person name="Beeson K."/>
            <person name="Sutton G."/>
            <person name="Rogers Y.-H."/>
            <person name="Friedman R."/>
            <person name="Frazier M."/>
            <person name="Venter J.C."/>
        </authorList>
    </citation>
    <scope>NUCLEOTIDE SEQUENCE [LARGE SCALE GENOMIC DNA]</scope>
    <source>
        <strain evidence="2 3">ATCC 23134</strain>
    </source>
</reference>
<sequence>MVLLNFYFLVSAVFNAADSFFQHTLQGFATANEKGSW</sequence>
<dbReference type="EMBL" id="AAWS01000003">
    <property type="protein sequence ID" value="EAY31347.1"/>
    <property type="molecule type" value="Genomic_DNA"/>
</dbReference>
<proteinExistence type="predicted"/>
<keyword evidence="1" id="KW-0732">Signal</keyword>